<keyword evidence="3" id="KW-0378">Hydrolase</keyword>
<accession>A0AA96FG14</accession>
<sequence length="246" mass="25298">MSWYIPQAPGEGFAAALFDLDGVLTPTAEVHMAAWKRTFDEYFDRHGIAPEFSDADYFAHVDGVPRYDGVARCLASRGVEVAWGDPSDAPGTDTVCGIGNAKNEAYTAVLKEQGVTPYPGSVALLDHLAELGDVAMAVVCSSRNTDAVLAAAGIADRFSVVVDGDTATDKGLPGKPAPDTFLYAAELLGVPASGCVVIEDALTGVAAGHAGGFGLVLGVDRGAGADALEIAGADVVVKDLSETVQR</sequence>
<dbReference type="SFLD" id="SFLDG01129">
    <property type="entry name" value="C1.5:_HAD__Beta-PGM__Phosphata"/>
    <property type="match status" value="1"/>
</dbReference>
<dbReference type="Proteomes" id="UP001303408">
    <property type="component" value="Chromosome"/>
</dbReference>
<dbReference type="InterPro" id="IPR036412">
    <property type="entry name" value="HAD-like_sf"/>
</dbReference>
<protein>
    <submittedName>
        <fullName evidence="3">Beta-phosphoglucomutase family hydrolase</fullName>
    </submittedName>
</protein>
<dbReference type="EMBL" id="CP134880">
    <property type="protein sequence ID" value="WNM27941.1"/>
    <property type="molecule type" value="Genomic_DNA"/>
</dbReference>
<dbReference type="AlphaFoldDB" id="A0AA96FG14"/>
<dbReference type="NCBIfam" id="TIGR01509">
    <property type="entry name" value="HAD-SF-IA-v3"/>
    <property type="match status" value="1"/>
</dbReference>
<dbReference type="Pfam" id="PF00702">
    <property type="entry name" value="Hydrolase"/>
    <property type="match status" value="1"/>
</dbReference>
<dbReference type="PANTHER" id="PTHR43481">
    <property type="entry name" value="FRUCTOSE-1-PHOSPHATE PHOSPHATASE"/>
    <property type="match status" value="1"/>
</dbReference>
<dbReference type="InterPro" id="IPR051806">
    <property type="entry name" value="HAD-like_SPP"/>
</dbReference>
<dbReference type="KEGG" id="dcp:RN607_02760"/>
<dbReference type="InterPro" id="IPR023214">
    <property type="entry name" value="HAD_sf"/>
</dbReference>
<proteinExistence type="inferred from homology"/>
<gene>
    <name evidence="2" type="ORF">RN606_02490</name>
    <name evidence="3" type="ORF">RN607_02760</name>
</gene>
<evidence type="ECO:0000313" key="3">
    <source>
        <dbReference type="EMBL" id="WNM27941.1"/>
    </source>
</evidence>
<dbReference type="InterPro" id="IPR006439">
    <property type="entry name" value="HAD-SF_hydro_IA"/>
</dbReference>
<dbReference type="PANTHER" id="PTHR43481:SF4">
    <property type="entry name" value="GLYCEROL-1-PHOSPHATE PHOSPHOHYDROLASE 1-RELATED"/>
    <property type="match status" value="1"/>
</dbReference>
<dbReference type="SFLD" id="SFLDS00003">
    <property type="entry name" value="Haloacid_Dehalogenase"/>
    <property type="match status" value="1"/>
</dbReference>
<dbReference type="GO" id="GO:0050308">
    <property type="term" value="F:sugar-phosphatase activity"/>
    <property type="evidence" value="ECO:0007669"/>
    <property type="project" value="TreeGrafter"/>
</dbReference>
<organism evidence="3">
    <name type="scientific">Demequina capsici</name>
    <dbReference type="NCBI Taxonomy" id="3075620"/>
    <lineage>
        <taxon>Bacteria</taxon>
        <taxon>Bacillati</taxon>
        <taxon>Actinomycetota</taxon>
        <taxon>Actinomycetes</taxon>
        <taxon>Micrococcales</taxon>
        <taxon>Demequinaceae</taxon>
        <taxon>Demequina</taxon>
    </lineage>
</organism>
<evidence type="ECO:0000256" key="1">
    <source>
        <dbReference type="ARBA" id="ARBA00006171"/>
    </source>
</evidence>
<dbReference type="Gene3D" id="1.10.150.240">
    <property type="entry name" value="Putative phosphatase, domain 2"/>
    <property type="match status" value="1"/>
</dbReference>
<dbReference type="Gene3D" id="3.40.50.1000">
    <property type="entry name" value="HAD superfamily/HAD-like"/>
    <property type="match status" value="1"/>
</dbReference>
<dbReference type="InterPro" id="IPR010976">
    <property type="entry name" value="B-phosphoglucomutase_hydrolase"/>
</dbReference>
<dbReference type="SUPFAM" id="SSF56784">
    <property type="entry name" value="HAD-like"/>
    <property type="match status" value="1"/>
</dbReference>
<reference evidence="3 4" key="1">
    <citation type="submission" date="2023-09" db="EMBL/GenBank/DDBJ databases">
        <title>Demequina sp. a novel bacteria isolated from Capsicum annuum.</title>
        <authorList>
            <person name="Humaira Z."/>
            <person name="Lee J."/>
            <person name="Cho D."/>
        </authorList>
    </citation>
    <scope>NUCLEOTIDE SEQUENCE</scope>
    <source>
        <strain evidence="2 4">OYTSA14</strain>
        <strain evidence="3">PMTSA13</strain>
    </source>
</reference>
<accession>A0AA96J840</accession>
<dbReference type="Proteomes" id="UP001304125">
    <property type="component" value="Chromosome"/>
</dbReference>
<dbReference type="NCBIfam" id="TIGR02009">
    <property type="entry name" value="PGMB-YQAB-SF"/>
    <property type="match status" value="1"/>
</dbReference>
<comment type="similarity">
    <text evidence="1">Belongs to the HAD-like hydrolase superfamily. CbbY/CbbZ/Gph/YieH family.</text>
</comment>
<keyword evidence="4" id="KW-1185">Reference proteome</keyword>
<evidence type="ECO:0000313" key="2">
    <source>
        <dbReference type="EMBL" id="WNM25035.1"/>
    </source>
</evidence>
<evidence type="ECO:0000313" key="4">
    <source>
        <dbReference type="Proteomes" id="UP001304125"/>
    </source>
</evidence>
<name>A0AA96FG14_9MICO</name>
<dbReference type="InterPro" id="IPR023198">
    <property type="entry name" value="PGP-like_dom2"/>
</dbReference>
<dbReference type="RefSeq" id="WP_313499672.1">
    <property type="nucleotide sequence ID" value="NZ_CP134879.1"/>
</dbReference>
<dbReference type="EMBL" id="CP134879">
    <property type="protein sequence ID" value="WNM25035.1"/>
    <property type="molecule type" value="Genomic_DNA"/>
</dbReference>